<protein>
    <submittedName>
        <fullName evidence="8">Cation antiporter</fullName>
    </submittedName>
</protein>
<feature type="transmembrane region" description="Helical" evidence="7">
    <location>
        <begin position="60"/>
        <end position="83"/>
    </location>
</feature>
<dbReference type="Proteomes" id="UP000006377">
    <property type="component" value="Chromosome"/>
</dbReference>
<keyword evidence="5 7" id="KW-1133">Transmembrane helix</keyword>
<dbReference type="Pfam" id="PF01899">
    <property type="entry name" value="MNHE"/>
    <property type="match status" value="1"/>
</dbReference>
<feature type="transmembrane region" description="Helical" evidence="7">
    <location>
        <begin position="29"/>
        <end position="48"/>
    </location>
</feature>
<dbReference type="GO" id="GO:0008324">
    <property type="term" value="F:monoatomic cation transmembrane transporter activity"/>
    <property type="evidence" value="ECO:0007669"/>
    <property type="project" value="InterPro"/>
</dbReference>
<dbReference type="KEGG" id="pla:Plav_2973"/>
<dbReference type="PANTHER" id="PTHR34584:SF1">
    <property type="entry name" value="NA(+)_H(+) ANTIPORTER SUBUNIT E1"/>
    <property type="match status" value="1"/>
</dbReference>
<accession>A7HXE7</accession>
<dbReference type="OrthoDB" id="9807187at2"/>
<comment type="similarity">
    <text evidence="2">Belongs to the CPA3 antiporters (TC 2.A.63) subunit E family.</text>
</comment>
<gene>
    <name evidence="8" type="ordered locus">Plav_2973</name>
</gene>
<evidence type="ECO:0000256" key="5">
    <source>
        <dbReference type="ARBA" id="ARBA00022989"/>
    </source>
</evidence>
<proteinExistence type="inferred from homology"/>
<evidence type="ECO:0000313" key="9">
    <source>
        <dbReference type="Proteomes" id="UP000006377"/>
    </source>
</evidence>
<evidence type="ECO:0000256" key="1">
    <source>
        <dbReference type="ARBA" id="ARBA00004651"/>
    </source>
</evidence>
<reference evidence="8 9" key="1">
    <citation type="journal article" date="2011" name="Stand. Genomic Sci.">
        <title>Complete genome sequence of Parvibaculum lavamentivorans type strain (DS-1(T)).</title>
        <authorList>
            <person name="Schleheck D."/>
            <person name="Weiss M."/>
            <person name="Pitluck S."/>
            <person name="Bruce D."/>
            <person name="Land M.L."/>
            <person name="Han S."/>
            <person name="Saunders E."/>
            <person name="Tapia R."/>
            <person name="Detter C."/>
            <person name="Brettin T."/>
            <person name="Han J."/>
            <person name="Woyke T."/>
            <person name="Goodwin L."/>
            <person name="Pennacchio L."/>
            <person name="Nolan M."/>
            <person name="Cook A.M."/>
            <person name="Kjelleberg S."/>
            <person name="Thomas T."/>
        </authorList>
    </citation>
    <scope>NUCLEOTIDE SEQUENCE [LARGE SCALE GENOMIC DNA]</scope>
    <source>
        <strain evidence="9">DS-1 / DSM 13023 / NCIMB 13966</strain>
    </source>
</reference>
<dbReference type="PROSITE" id="PS51257">
    <property type="entry name" value="PROKAR_LIPOPROTEIN"/>
    <property type="match status" value="1"/>
</dbReference>
<organism evidence="8 9">
    <name type="scientific">Parvibaculum lavamentivorans (strain DS-1 / DSM 13023 / NCIMB 13966)</name>
    <dbReference type="NCBI Taxonomy" id="402881"/>
    <lineage>
        <taxon>Bacteria</taxon>
        <taxon>Pseudomonadati</taxon>
        <taxon>Pseudomonadota</taxon>
        <taxon>Alphaproteobacteria</taxon>
        <taxon>Hyphomicrobiales</taxon>
        <taxon>Parvibaculaceae</taxon>
        <taxon>Parvibaculum</taxon>
    </lineage>
</organism>
<dbReference type="EMBL" id="CP000774">
    <property type="protein sequence ID" value="ABS64580.1"/>
    <property type="molecule type" value="Genomic_DNA"/>
</dbReference>
<dbReference type="PANTHER" id="PTHR34584">
    <property type="entry name" value="NA(+)/H(+) ANTIPORTER SUBUNIT E1"/>
    <property type="match status" value="1"/>
</dbReference>
<dbReference type="AlphaFoldDB" id="A7HXE7"/>
<keyword evidence="6 7" id="KW-0472">Membrane</keyword>
<evidence type="ECO:0000256" key="4">
    <source>
        <dbReference type="ARBA" id="ARBA00022692"/>
    </source>
</evidence>
<evidence type="ECO:0000313" key="8">
    <source>
        <dbReference type="EMBL" id="ABS64580.1"/>
    </source>
</evidence>
<evidence type="ECO:0000256" key="3">
    <source>
        <dbReference type="ARBA" id="ARBA00022475"/>
    </source>
</evidence>
<keyword evidence="4 7" id="KW-0812">Transmembrane</keyword>
<sequence>MAKAVGLLVALFALWLALSGYFKPLLLTLGVLSCLFTVFLAFRMKLLDDEAVPIQLRPSLLLYWGWLGGEIFKSAVAVCRIILSRDMPVSQNLVAVDCPPKTEMGHVIFANSITLTPGTITVEAGNGKFLVQSLTDEGARPEGFAEMGRRVAHIEGR</sequence>
<evidence type="ECO:0000256" key="7">
    <source>
        <dbReference type="SAM" id="Phobius"/>
    </source>
</evidence>
<dbReference type="STRING" id="402881.Plav_2973"/>
<evidence type="ECO:0000256" key="2">
    <source>
        <dbReference type="ARBA" id="ARBA00006228"/>
    </source>
</evidence>
<dbReference type="RefSeq" id="WP_012111898.1">
    <property type="nucleotide sequence ID" value="NC_009719.1"/>
</dbReference>
<evidence type="ECO:0000256" key="6">
    <source>
        <dbReference type="ARBA" id="ARBA00023136"/>
    </source>
</evidence>
<dbReference type="GO" id="GO:0005886">
    <property type="term" value="C:plasma membrane"/>
    <property type="evidence" value="ECO:0007669"/>
    <property type="project" value="UniProtKB-SubCell"/>
</dbReference>
<keyword evidence="3" id="KW-1003">Cell membrane</keyword>
<keyword evidence="9" id="KW-1185">Reference proteome</keyword>
<dbReference type="InterPro" id="IPR002758">
    <property type="entry name" value="Cation_antiport_E"/>
</dbReference>
<dbReference type="HOGENOM" id="CLU_086615_2_0_5"/>
<dbReference type="eggNOG" id="COG1863">
    <property type="taxonomic scope" value="Bacteria"/>
</dbReference>
<comment type="subcellular location">
    <subcellularLocation>
        <location evidence="1">Cell membrane</location>
        <topology evidence="1">Multi-pass membrane protein</topology>
    </subcellularLocation>
</comment>
<name>A7HXE7_PARL1</name>